<dbReference type="SMART" id="SM00318">
    <property type="entry name" value="SNc"/>
    <property type="match status" value="1"/>
</dbReference>
<dbReference type="InterPro" id="IPR016071">
    <property type="entry name" value="Staphylococal_nuclease_OB-fold"/>
</dbReference>
<evidence type="ECO:0000313" key="3">
    <source>
        <dbReference type="Proteomes" id="UP001597302"/>
    </source>
</evidence>
<dbReference type="SUPFAM" id="SSF50199">
    <property type="entry name" value="Staphylococcal nuclease"/>
    <property type="match status" value="1"/>
</dbReference>
<dbReference type="InterPro" id="IPR035437">
    <property type="entry name" value="SNase_OB-fold_sf"/>
</dbReference>
<gene>
    <name evidence="2" type="ORF">ACFQ5P_18080</name>
</gene>
<evidence type="ECO:0000259" key="1">
    <source>
        <dbReference type="PROSITE" id="PS50830"/>
    </source>
</evidence>
<evidence type="ECO:0000313" key="2">
    <source>
        <dbReference type="EMBL" id="MFD1483209.1"/>
    </source>
</evidence>
<dbReference type="PANTHER" id="PTHR12302:SF26">
    <property type="entry name" value="BLR1266 PROTEIN"/>
    <property type="match status" value="1"/>
</dbReference>
<dbReference type="RefSeq" id="WP_131577670.1">
    <property type="nucleotide sequence ID" value="NZ_JBHTOQ010000042.1"/>
</dbReference>
<name>A0ABW4E0X3_9RHOB</name>
<accession>A0ABW4E0X3</accession>
<dbReference type="PANTHER" id="PTHR12302">
    <property type="entry name" value="EBNA2 BINDING PROTEIN P100"/>
    <property type="match status" value="1"/>
</dbReference>
<sequence>MARKKRKKKKTTRRAGPKVWLAAVLTVGALFAFGDDNPAFRRLFLDVVSEVMLNQPVTKILGGGARIIDGDTLDVDGKRVRLHGIDAPESGQTCRRRLRIWDCGAEATRALERLIGISAVTCEKRATDRYGRMVGTCHAGGRNLNARMVRQGYAVAYYQYGGRAYAADEAIARARRAGIWSGRFVTPADWRKGKR</sequence>
<keyword evidence="3" id="KW-1185">Reference proteome</keyword>
<dbReference type="Gene3D" id="2.40.50.90">
    <property type="match status" value="1"/>
</dbReference>
<dbReference type="PROSITE" id="PS50830">
    <property type="entry name" value="TNASE_3"/>
    <property type="match status" value="1"/>
</dbReference>
<protein>
    <submittedName>
        <fullName evidence="2">Thermonuclease family protein</fullName>
    </submittedName>
</protein>
<organism evidence="2 3">
    <name type="scientific">Paracoccus nototheniae</name>
    <dbReference type="NCBI Taxonomy" id="2489002"/>
    <lineage>
        <taxon>Bacteria</taxon>
        <taxon>Pseudomonadati</taxon>
        <taxon>Pseudomonadota</taxon>
        <taxon>Alphaproteobacteria</taxon>
        <taxon>Rhodobacterales</taxon>
        <taxon>Paracoccaceae</taxon>
        <taxon>Paracoccus</taxon>
    </lineage>
</organism>
<dbReference type="Pfam" id="PF00565">
    <property type="entry name" value="SNase"/>
    <property type="match status" value="1"/>
</dbReference>
<dbReference type="EMBL" id="JBHTOQ010000042">
    <property type="protein sequence ID" value="MFD1483209.1"/>
    <property type="molecule type" value="Genomic_DNA"/>
</dbReference>
<reference evidence="3" key="1">
    <citation type="journal article" date="2019" name="Int. J. Syst. Evol. Microbiol.">
        <title>The Global Catalogue of Microorganisms (GCM) 10K type strain sequencing project: providing services to taxonomists for standard genome sequencing and annotation.</title>
        <authorList>
            <consortium name="The Broad Institute Genomics Platform"/>
            <consortium name="The Broad Institute Genome Sequencing Center for Infectious Disease"/>
            <person name="Wu L."/>
            <person name="Ma J."/>
        </authorList>
    </citation>
    <scope>NUCLEOTIDE SEQUENCE [LARGE SCALE GENOMIC DNA]</scope>
    <source>
        <strain evidence="3">CCM 8875</strain>
    </source>
</reference>
<comment type="caution">
    <text evidence="2">The sequence shown here is derived from an EMBL/GenBank/DDBJ whole genome shotgun (WGS) entry which is preliminary data.</text>
</comment>
<proteinExistence type="predicted"/>
<dbReference type="Proteomes" id="UP001597302">
    <property type="component" value="Unassembled WGS sequence"/>
</dbReference>
<feature type="domain" description="TNase-like" evidence="1">
    <location>
        <begin position="66"/>
        <end position="182"/>
    </location>
</feature>